<dbReference type="AlphaFoldDB" id="Q8DHZ5"/>
<protein>
    <submittedName>
        <fullName evidence="1">Tll1798 protein</fullName>
    </submittedName>
</protein>
<dbReference type="PROSITE" id="PS00141">
    <property type="entry name" value="ASP_PROTEASE"/>
    <property type="match status" value="1"/>
</dbReference>
<dbReference type="InterPro" id="IPR034122">
    <property type="entry name" value="Retropepsin-like_bacterial"/>
</dbReference>
<organism evidence="1 2">
    <name type="scientific">Thermosynechococcus vestitus (strain NIES-2133 / IAM M-273 / BP-1)</name>
    <dbReference type="NCBI Taxonomy" id="197221"/>
    <lineage>
        <taxon>Bacteria</taxon>
        <taxon>Bacillati</taxon>
        <taxon>Cyanobacteriota</taxon>
        <taxon>Cyanophyceae</taxon>
        <taxon>Acaryochloridales</taxon>
        <taxon>Thermosynechococcaceae</taxon>
        <taxon>Thermosynechococcus</taxon>
    </lineage>
</organism>
<gene>
    <name evidence="1" type="ordered locus">tll1798</name>
</gene>
<dbReference type="RefSeq" id="WP_011057635.1">
    <property type="nucleotide sequence ID" value="NC_004113.1"/>
</dbReference>
<dbReference type="EnsemblBacteria" id="BAC09350">
    <property type="protein sequence ID" value="BAC09350"/>
    <property type="gene ID" value="BAC09350"/>
</dbReference>
<dbReference type="Gene3D" id="2.40.70.10">
    <property type="entry name" value="Acid Proteases"/>
    <property type="match status" value="1"/>
</dbReference>
<keyword evidence="2" id="KW-1185">Reference proteome</keyword>
<dbReference type="GO" id="GO:0006508">
    <property type="term" value="P:proteolysis"/>
    <property type="evidence" value="ECO:0007669"/>
    <property type="project" value="InterPro"/>
</dbReference>
<proteinExistence type="predicted"/>
<accession>Q8DHZ5</accession>
<dbReference type="GO" id="GO:0004190">
    <property type="term" value="F:aspartic-type endopeptidase activity"/>
    <property type="evidence" value="ECO:0007669"/>
    <property type="project" value="InterPro"/>
</dbReference>
<reference evidence="1 2" key="1">
    <citation type="journal article" date="2002" name="DNA Res.">
        <title>Complete genome structure of the thermophilic cyanobacterium Thermosynechococcus elongatus BP-1.</title>
        <authorList>
            <person name="Nakamura Y."/>
            <person name="Kaneko T."/>
            <person name="Sato S."/>
            <person name="Ikeuchi M."/>
            <person name="Katoh H."/>
            <person name="Sasamoto S."/>
            <person name="Watanabe A."/>
            <person name="Iriguchi M."/>
            <person name="Kawashima K."/>
            <person name="Kimura T."/>
            <person name="Kishida Y."/>
            <person name="Kiyokawa C."/>
            <person name="Kohara M."/>
            <person name="Matsumoto M."/>
            <person name="Matsuno A."/>
            <person name="Nakazaki N."/>
            <person name="Shimpo S."/>
            <person name="Sugimoto M."/>
            <person name="Takeuchi C."/>
            <person name="Yamada M."/>
            <person name="Tabata S."/>
        </authorList>
    </citation>
    <scope>NUCLEOTIDE SEQUENCE [LARGE SCALE GENOMIC DNA]</scope>
    <source>
        <strain evidence="2">IAM M-273 / NIES-2133 / BP-1</strain>
    </source>
</reference>
<dbReference type="CDD" id="cd05483">
    <property type="entry name" value="retropepsin_like_bacteria"/>
    <property type="match status" value="1"/>
</dbReference>
<dbReference type="Pfam" id="PF13975">
    <property type="entry name" value="gag-asp_proteas"/>
    <property type="match status" value="1"/>
</dbReference>
<dbReference type="STRING" id="197221.gene:10748403"/>
<sequence>MTQERGYWGYWALATLAGMVFLIAPAKGKPSVVLPETFYRAIANQDWATAVQILDQVIREYPQQAQALGSYRQELLRLQQLPPTPAPSGATVITQPRGMIPILRRQGGIPVIQVTFNQRLRFEMLVDSGASMTVITRSLARALGITPAQVVDHRLFHTANGPVVLPVVYVQSISVGGFHRQQLPVAVAGPEMTIGLLGQDFLQHFDVTLRQDHIQLQRRP</sequence>
<dbReference type="SUPFAM" id="SSF50630">
    <property type="entry name" value="Acid proteases"/>
    <property type="match status" value="1"/>
</dbReference>
<dbReference type="InterPro" id="IPR021109">
    <property type="entry name" value="Peptidase_aspartic_dom_sf"/>
</dbReference>
<name>Q8DHZ5_THEVB</name>
<evidence type="ECO:0000313" key="2">
    <source>
        <dbReference type="Proteomes" id="UP000000440"/>
    </source>
</evidence>
<dbReference type="Proteomes" id="UP000000440">
    <property type="component" value="Chromosome"/>
</dbReference>
<evidence type="ECO:0000313" key="1">
    <source>
        <dbReference type="EMBL" id="BAC09350.1"/>
    </source>
</evidence>
<dbReference type="EMBL" id="BA000039">
    <property type="protein sequence ID" value="BAC09350.1"/>
    <property type="molecule type" value="Genomic_DNA"/>
</dbReference>
<dbReference type="PATRIC" id="fig|197221.4.peg.1880"/>
<dbReference type="InterPro" id="IPR001969">
    <property type="entry name" value="Aspartic_peptidase_AS"/>
</dbReference>
<dbReference type="KEGG" id="tel:tll1798"/>
<dbReference type="eggNOG" id="COG3577">
    <property type="taxonomic scope" value="Bacteria"/>
</dbReference>